<dbReference type="InterPro" id="IPR022644">
    <property type="entry name" value="De-COase2_N"/>
</dbReference>
<dbReference type="PRINTS" id="PR01179">
    <property type="entry name" value="ODADCRBXLASE"/>
</dbReference>
<evidence type="ECO:0000256" key="2">
    <source>
        <dbReference type="ARBA" id="ARBA00022898"/>
    </source>
</evidence>
<dbReference type="SUPFAM" id="SSF50621">
    <property type="entry name" value="Alanine racemase C-terminal domain-like"/>
    <property type="match status" value="1"/>
</dbReference>
<dbReference type="AlphaFoldDB" id="A0A1J0VTN3"/>
<dbReference type="InterPro" id="IPR022657">
    <property type="entry name" value="De-COase2_CS"/>
</dbReference>
<dbReference type="SUPFAM" id="SSF51419">
    <property type="entry name" value="PLP-binding barrel"/>
    <property type="match status" value="1"/>
</dbReference>
<dbReference type="GO" id="GO:0006596">
    <property type="term" value="P:polyamine biosynthetic process"/>
    <property type="evidence" value="ECO:0007669"/>
    <property type="project" value="InterPro"/>
</dbReference>
<proteinExistence type="predicted"/>
<keyword evidence="6" id="KW-1185">Reference proteome</keyword>
<dbReference type="PRINTS" id="PR01182">
    <property type="entry name" value="ORNDCRBXLASE"/>
</dbReference>
<dbReference type="FunFam" id="3.20.20.10:FF:000008">
    <property type="entry name" value="Ornithine decarboxylase"/>
    <property type="match status" value="1"/>
</dbReference>
<dbReference type="PROSITE" id="PS00879">
    <property type="entry name" value="ODR_DC_2_2"/>
    <property type="match status" value="1"/>
</dbReference>
<dbReference type="GO" id="GO:0008836">
    <property type="term" value="F:diaminopimelate decarboxylase activity"/>
    <property type="evidence" value="ECO:0007669"/>
    <property type="project" value="TreeGrafter"/>
</dbReference>
<evidence type="ECO:0000313" key="5">
    <source>
        <dbReference type="EMBL" id="APE35408.1"/>
    </source>
</evidence>
<dbReference type="InterPro" id="IPR002433">
    <property type="entry name" value="Orn_de-COase"/>
</dbReference>
<evidence type="ECO:0000256" key="3">
    <source>
        <dbReference type="PIRSR" id="PIRSR600183-50"/>
    </source>
</evidence>
<dbReference type="Gene3D" id="3.20.20.10">
    <property type="entry name" value="Alanine racemase"/>
    <property type="match status" value="1"/>
</dbReference>
<dbReference type="PANTHER" id="PTHR43727">
    <property type="entry name" value="DIAMINOPIMELATE DECARBOXYLASE"/>
    <property type="match status" value="1"/>
</dbReference>
<dbReference type="InterPro" id="IPR009006">
    <property type="entry name" value="Ala_racemase/Decarboxylase_C"/>
</dbReference>
<reference evidence="5" key="1">
    <citation type="submission" date="2016-11" db="EMBL/GenBank/DDBJ databases">
        <authorList>
            <person name="Jaros S."/>
            <person name="Januszkiewicz K."/>
            <person name="Wedrychowicz H."/>
        </authorList>
    </citation>
    <scope>NUCLEOTIDE SEQUENCE [LARGE SCALE GENOMIC DNA]</scope>
    <source>
        <strain evidence="5">Y48</strain>
    </source>
</reference>
<name>A0A1J0VTN3_9NOCA</name>
<dbReference type="InterPro" id="IPR029066">
    <property type="entry name" value="PLP-binding_barrel"/>
</dbReference>
<protein>
    <recommendedName>
        <fullName evidence="4">Orn/DAP/Arg decarboxylase 2 N-terminal domain-containing protein</fullName>
    </recommendedName>
</protein>
<comment type="cofactor">
    <cofactor evidence="1 3">
        <name>pyridoxal 5'-phosphate</name>
        <dbReference type="ChEBI" id="CHEBI:597326"/>
    </cofactor>
</comment>
<dbReference type="Proteomes" id="UP000183810">
    <property type="component" value="Chromosome"/>
</dbReference>
<evidence type="ECO:0000313" key="6">
    <source>
        <dbReference type="Proteomes" id="UP000183810"/>
    </source>
</evidence>
<evidence type="ECO:0000256" key="1">
    <source>
        <dbReference type="ARBA" id="ARBA00001933"/>
    </source>
</evidence>
<dbReference type="InterPro" id="IPR000183">
    <property type="entry name" value="Orn/DAP/Arg_de-COase"/>
</dbReference>
<dbReference type="PANTHER" id="PTHR43727:SF2">
    <property type="entry name" value="GROUP IV DECARBOXYLASE"/>
    <property type="match status" value="1"/>
</dbReference>
<organism evidence="5 6">
    <name type="scientific">Nocardia mangyaensis</name>
    <dbReference type="NCBI Taxonomy" id="2213200"/>
    <lineage>
        <taxon>Bacteria</taxon>
        <taxon>Bacillati</taxon>
        <taxon>Actinomycetota</taxon>
        <taxon>Actinomycetes</taxon>
        <taxon>Mycobacteriales</taxon>
        <taxon>Nocardiaceae</taxon>
        <taxon>Nocardia</taxon>
    </lineage>
</organism>
<keyword evidence="2 3" id="KW-0663">Pyridoxal phosphate</keyword>
<feature type="domain" description="Orn/DAP/Arg decarboxylase 2 N-terminal" evidence="4">
    <location>
        <begin position="28"/>
        <end position="261"/>
    </location>
</feature>
<feature type="active site" description="Proton donor" evidence="3">
    <location>
        <position position="326"/>
    </location>
</feature>
<dbReference type="KEGG" id="nsl:BOX37_17280"/>
<feature type="modified residue" description="N6-(pyridoxal phosphate)lysine" evidence="3">
    <location>
        <position position="48"/>
    </location>
</feature>
<dbReference type="GO" id="GO:0009089">
    <property type="term" value="P:lysine biosynthetic process via diaminopimelate"/>
    <property type="evidence" value="ECO:0007669"/>
    <property type="project" value="TreeGrafter"/>
</dbReference>
<dbReference type="EMBL" id="CP018082">
    <property type="protein sequence ID" value="APE35408.1"/>
    <property type="molecule type" value="Genomic_DNA"/>
</dbReference>
<dbReference type="Pfam" id="PF02784">
    <property type="entry name" value="Orn_Arg_deC_N"/>
    <property type="match status" value="1"/>
</dbReference>
<gene>
    <name evidence="5" type="ORF">BOX37_17280</name>
</gene>
<sequence length="387" mass="41148">MPSDRLCRFARVERETPYAAFDVDVAVRAYDRYLAALAGRGRVQFAVKARPEPQLLEALVRRGAGLDVASTSEIRTALAAGCPPELLSHSNVFRTEREIGEAFELGVRVFCADSAAELARLSHSASGASVILRLTSARAGSELPTSARFGCPATEAVALAQMAEAIGLDVAGLTWHVGTQQTDPTRWRTAIEQAASVWSAIHRTGVTTVRVLNVGGGVPARYRRAVPTMETCTATILTAIDDNFGPGELDVVVEPGRSLVAEAGITVARVKSVLDRGGEVAVVLDAGIWNAGLVECLLSDVEYPVHALDHAVDAPRRPVRLCGPTCDPLDELRVLTPYRLPVALAPGDRVLIGSTGAYCASTTASDFCGYPPLPNHVLSARAMEVSW</sequence>
<evidence type="ECO:0000259" key="4">
    <source>
        <dbReference type="Pfam" id="PF02784"/>
    </source>
</evidence>
<accession>A0A1J0VTN3</accession>
<dbReference type="Gene3D" id="2.40.37.10">
    <property type="entry name" value="Lyase, Ornithine Decarboxylase, Chain A, domain 1"/>
    <property type="match status" value="1"/>
</dbReference>